<feature type="transmembrane region" description="Helical" evidence="1">
    <location>
        <begin position="73"/>
        <end position="94"/>
    </location>
</feature>
<feature type="transmembrane region" description="Helical" evidence="1">
    <location>
        <begin position="500"/>
        <end position="520"/>
    </location>
</feature>
<dbReference type="Proteomes" id="UP000070442">
    <property type="component" value="Unassembled WGS sequence"/>
</dbReference>
<dbReference type="STRING" id="755172.HMPREF1863_00809"/>
<feature type="transmembrane region" description="Helical" evidence="1">
    <location>
        <begin position="157"/>
        <end position="181"/>
    </location>
</feature>
<dbReference type="PATRIC" id="fig|755172.3.peg.778"/>
<feature type="transmembrane region" description="Helical" evidence="1">
    <location>
        <begin position="125"/>
        <end position="151"/>
    </location>
</feature>
<feature type="transmembrane region" description="Helical" evidence="1">
    <location>
        <begin position="315"/>
        <end position="335"/>
    </location>
</feature>
<proteinExistence type="predicted"/>
<feature type="transmembrane region" description="Helical" evidence="1">
    <location>
        <begin position="472"/>
        <end position="494"/>
    </location>
</feature>
<name>A0A134AH82_9FIRM</name>
<comment type="caution">
    <text evidence="2">The sequence shown here is derived from an EMBL/GenBank/DDBJ whole genome shotgun (WGS) entry which is preliminary data.</text>
</comment>
<gene>
    <name evidence="2" type="ORF">HMPREF1863_00809</name>
</gene>
<feature type="transmembrane region" description="Helical" evidence="1">
    <location>
        <begin position="397"/>
        <end position="423"/>
    </location>
</feature>
<evidence type="ECO:0000313" key="2">
    <source>
        <dbReference type="EMBL" id="KXB67083.1"/>
    </source>
</evidence>
<feature type="transmembrane region" description="Helical" evidence="1">
    <location>
        <begin position="429"/>
        <end position="451"/>
    </location>
</feature>
<dbReference type="RefSeq" id="WP_068367492.1">
    <property type="nucleotide sequence ID" value="NZ_KQ960172.1"/>
</dbReference>
<feature type="transmembrane region" description="Helical" evidence="1">
    <location>
        <begin position="193"/>
        <end position="212"/>
    </location>
</feature>
<evidence type="ECO:0000313" key="3">
    <source>
        <dbReference type="Proteomes" id="UP000070442"/>
    </source>
</evidence>
<feature type="transmembrane region" description="Helical" evidence="1">
    <location>
        <begin position="27"/>
        <end position="53"/>
    </location>
</feature>
<dbReference type="EMBL" id="LSDG01000023">
    <property type="protein sequence ID" value="KXB67083.1"/>
    <property type="molecule type" value="Genomic_DNA"/>
</dbReference>
<keyword evidence="1" id="KW-0472">Membrane</keyword>
<keyword evidence="3" id="KW-1185">Reference proteome</keyword>
<dbReference type="AlphaFoldDB" id="A0A134AH82"/>
<sequence length="529" mass="59748">MLKTLIHLEISRIFAQFKGGKQKAFGIFVYIMSLWGIFGLGALLPLFGSSGIISTMPKGEEFSVSELVQRFDLISTADITVGILFVAVFFLAFFQMKNTFFHRFDQSTLWSQPIETKTIILSKFIGSWIVGIPMIVAFSLGSLGICFLSTGSLIKTLILFLLFLSAEVIGECLGYFLRTLFTRANRRFRTPKIVKTLVKVILFAGIMMVYYYEIANNFKDIARFLIFFRSLPTAFRIMSFILEKHIFLAPIPMLVALALLLLFVRYMASHFFAIAETMESRGSKKVMAQKDLKPKSRIAALITKELKLYWDNSTVAMNTFFGALMPLILCLLLLVPVIHDGFTDFLYEQHYVPPYAALFLILLSLAGVMNVAGYSFSLEGKSAYLTYTLPLTGRMVFFGKLLAYLVILIPLYTLSFIVAMAILSPDPRYMILYFLGPVAYIIFNNAVGLLFDWKFANYTWTTPQEFAKNSKQAFFSAFGNIGVSALIIFVGMTIMTTYPLLYAGIITALLIIADIILFLLTKNLKIYHI</sequence>
<dbReference type="OrthoDB" id="138672at2"/>
<feature type="transmembrane region" description="Helical" evidence="1">
    <location>
        <begin position="355"/>
        <end position="376"/>
    </location>
</feature>
<organism evidence="2 3">
    <name type="scientific">Aedoeadaptatus coxii</name>
    <dbReference type="NCBI Taxonomy" id="755172"/>
    <lineage>
        <taxon>Bacteria</taxon>
        <taxon>Bacillati</taxon>
        <taxon>Bacillota</taxon>
        <taxon>Tissierellia</taxon>
        <taxon>Tissierellales</taxon>
        <taxon>Peptoniphilaceae</taxon>
        <taxon>Aedoeadaptatus</taxon>
    </lineage>
</organism>
<keyword evidence="1" id="KW-1133">Transmembrane helix</keyword>
<evidence type="ECO:0000256" key="1">
    <source>
        <dbReference type="SAM" id="Phobius"/>
    </source>
</evidence>
<accession>A0A134AH82</accession>
<keyword evidence="1" id="KW-0812">Transmembrane</keyword>
<reference evidence="3" key="1">
    <citation type="submission" date="2016-01" db="EMBL/GenBank/DDBJ databases">
        <authorList>
            <person name="Mitreva M."/>
            <person name="Pepin K.H."/>
            <person name="Mihindukulasuriya K.A."/>
            <person name="Fulton R."/>
            <person name="Fronick C."/>
            <person name="O'Laughlin M."/>
            <person name="Miner T."/>
            <person name="Herter B."/>
            <person name="Rosa B.A."/>
            <person name="Cordes M."/>
            <person name="Tomlinson C."/>
            <person name="Wollam A."/>
            <person name="Palsikar V.B."/>
            <person name="Mardis E.R."/>
            <person name="Wilson R.K."/>
        </authorList>
    </citation>
    <scope>NUCLEOTIDE SEQUENCE [LARGE SCALE GENOMIC DNA]</scope>
    <source>
        <strain evidence="3">DNF00729</strain>
    </source>
</reference>
<feature type="transmembrane region" description="Helical" evidence="1">
    <location>
        <begin position="246"/>
        <end position="268"/>
    </location>
</feature>
<protein>
    <submittedName>
        <fullName evidence="2">Uncharacterized protein</fullName>
    </submittedName>
</protein>